<dbReference type="PANTHER" id="PTHR11815">
    <property type="entry name" value="SUCCINYL-COA SYNTHETASE BETA CHAIN"/>
    <property type="match status" value="1"/>
</dbReference>
<accession>A0A8S1F6A8</accession>
<dbReference type="AlphaFoldDB" id="A0A8S1F6A8"/>
<dbReference type="OrthoDB" id="1552at2759"/>
<protein>
    <recommendedName>
        <fullName evidence="2">ATP-citrate synthase/succinyl-CoA ligase C-terminal domain-containing protein</fullName>
    </recommendedName>
</protein>
<proteinExistence type="predicted"/>
<evidence type="ECO:0000313" key="4">
    <source>
        <dbReference type="Proteomes" id="UP000494206"/>
    </source>
</evidence>
<name>A0A8S1F6A8_9PELO</name>
<organism evidence="3 4">
    <name type="scientific">Caenorhabditis bovis</name>
    <dbReference type="NCBI Taxonomy" id="2654633"/>
    <lineage>
        <taxon>Eukaryota</taxon>
        <taxon>Metazoa</taxon>
        <taxon>Ecdysozoa</taxon>
        <taxon>Nematoda</taxon>
        <taxon>Chromadorea</taxon>
        <taxon>Rhabditida</taxon>
        <taxon>Rhabditina</taxon>
        <taxon>Rhabditomorpha</taxon>
        <taxon>Rhabditoidea</taxon>
        <taxon>Rhabditidae</taxon>
        <taxon>Peloderinae</taxon>
        <taxon>Caenorhabditis</taxon>
    </lineage>
</organism>
<dbReference type="Gene3D" id="3.40.50.261">
    <property type="entry name" value="Succinyl-CoA synthetase domains"/>
    <property type="match status" value="1"/>
</dbReference>
<evidence type="ECO:0000259" key="2">
    <source>
        <dbReference type="Pfam" id="PF00549"/>
    </source>
</evidence>
<dbReference type="InterPro" id="IPR016102">
    <property type="entry name" value="Succinyl-CoA_synth-like"/>
</dbReference>
<dbReference type="GO" id="GO:0000166">
    <property type="term" value="F:nucleotide binding"/>
    <property type="evidence" value="ECO:0007669"/>
    <property type="project" value="UniProtKB-KW"/>
</dbReference>
<dbReference type="SUPFAM" id="SSF52210">
    <property type="entry name" value="Succinyl-CoA synthetase domains"/>
    <property type="match status" value="1"/>
</dbReference>
<dbReference type="GO" id="GO:0006104">
    <property type="term" value="P:succinyl-CoA metabolic process"/>
    <property type="evidence" value="ECO:0007669"/>
    <property type="project" value="TreeGrafter"/>
</dbReference>
<comment type="caution">
    <text evidence="3">The sequence shown here is derived from an EMBL/GenBank/DDBJ whole genome shotgun (WGS) entry which is preliminary data.</text>
</comment>
<dbReference type="Pfam" id="PF00549">
    <property type="entry name" value="Ligase_CoA"/>
    <property type="match status" value="1"/>
</dbReference>
<sequence>MATMDLIKLHGGEPANFLDVGGAVTEDAVFNAVRIITSDSKVKCVLVNIFGGIVNCATIANGVVNAARKIGLKVPLVVRLEGTNVDAAKLIMKKSGLPILTANNLDDAAKKAVAALSP</sequence>
<reference evidence="3 4" key="1">
    <citation type="submission" date="2020-04" db="EMBL/GenBank/DDBJ databases">
        <authorList>
            <person name="Laetsch R D."/>
            <person name="Stevens L."/>
            <person name="Kumar S."/>
            <person name="Blaxter L. M."/>
        </authorList>
    </citation>
    <scope>NUCLEOTIDE SEQUENCE [LARGE SCALE GENOMIC DNA]</scope>
</reference>
<dbReference type="InterPro" id="IPR005811">
    <property type="entry name" value="SUCC_ACL_C"/>
</dbReference>
<keyword evidence="4" id="KW-1185">Reference proteome</keyword>
<dbReference type="FunFam" id="3.40.50.261:FF:000001">
    <property type="entry name" value="Succinate--CoA ligase [ADP-forming] subunit beta"/>
    <property type="match status" value="1"/>
</dbReference>
<dbReference type="PANTHER" id="PTHR11815:SF10">
    <property type="entry name" value="SUCCINATE--COA LIGASE [GDP-FORMING] SUBUNIT BETA, MITOCHONDRIAL"/>
    <property type="match status" value="1"/>
</dbReference>
<dbReference type="Proteomes" id="UP000494206">
    <property type="component" value="Unassembled WGS sequence"/>
</dbReference>
<dbReference type="EMBL" id="CADEPM010000008">
    <property type="protein sequence ID" value="CAB3409391.1"/>
    <property type="molecule type" value="Genomic_DNA"/>
</dbReference>
<keyword evidence="1" id="KW-0547">Nucleotide-binding</keyword>
<evidence type="ECO:0000256" key="1">
    <source>
        <dbReference type="ARBA" id="ARBA00022741"/>
    </source>
</evidence>
<dbReference type="GO" id="GO:0004776">
    <property type="term" value="F:succinate-CoA ligase (GDP-forming) activity"/>
    <property type="evidence" value="ECO:0007669"/>
    <property type="project" value="TreeGrafter"/>
</dbReference>
<dbReference type="GO" id="GO:0006099">
    <property type="term" value="P:tricarboxylic acid cycle"/>
    <property type="evidence" value="ECO:0007669"/>
    <property type="project" value="TreeGrafter"/>
</dbReference>
<feature type="domain" description="ATP-citrate synthase/succinyl-CoA ligase C-terminal" evidence="2">
    <location>
        <begin position="1"/>
        <end position="113"/>
    </location>
</feature>
<dbReference type="GO" id="GO:0042709">
    <property type="term" value="C:succinate-CoA ligase complex"/>
    <property type="evidence" value="ECO:0007669"/>
    <property type="project" value="TreeGrafter"/>
</dbReference>
<dbReference type="GO" id="GO:0005739">
    <property type="term" value="C:mitochondrion"/>
    <property type="evidence" value="ECO:0007669"/>
    <property type="project" value="TreeGrafter"/>
</dbReference>
<gene>
    <name evidence="3" type="ORF">CBOVIS_LOCUS11046</name>
</gene>
<evidence type="ECO:0000313" key="3">
    <source>
        <dbReference type="EMBL" id="CAB3409391.1"/>
    </source>
</evidence>